<dbReference type="Proteomes" id="UP000651852">
    <property type="component" value="Unassembled WGS sequence"/>
</dbReference>
<protein>
    <submittedName>
        <fullName evidence="3">Uncharacterized protein</fullName>
    </submittedName>
</protein>
<accession>A0ABR7AU68</accession>
<organism evidence="3 4">
    <name type="scientific">Pseudomonas folii</name>
    <dbReference type="NCBI Taxonomy" id="2762593"/>
    <lineage>
        <taxon>Bacteria</taxon>
        <taxon>Pseudomonadati</taxon>
        <taxon>Pseudomonadota</taxon>
        <taxon>Gammaproteobacteria</taxon>
        <taxon>Pseudomonadales</taxon>
        <taxon>Pseudomonadaceae</taxon>
        <taxon>Pseudomonas</taxon>
    </lineage>
</organism>
<evidence type="ECO:0000313" key="3">
    <source>
        <dbReference type="EMBL" id="MBC3948275.1"/>
    </source>
</evidence>
<comment type="caution">
    <text evidence="3">The sequence shown here is derived from an EMBL/GenBank/DDBJ whole genome shotgun (WGS) entry which is preliminary data.</text>
</comment>
<gene>
    <name evidence="3" type="ORF">H8S59_00615</name>
</gene>
<feature type="region of interest" description="Disordered" evidence="1">
    <location>
        <begin position="30"/>
        <end position="64"/>
    </location>
</feature>
<name>A0ABR7AU68_9PSED</name>
<keyword evidence="2" id="KW-0472">Membrane</keyword>
<evidence type="ECO:0000256" key="2">
    <source>
        <dbReference type="SAM" id="Phobius"/>
    </source>
</evidence>
<feature type="transmembrane region" description="Helical" evidence="2">
    <location>
        <begin position="6"/>
        <end position="23"/>
    </location>
</feature>
<proteinExistence type="predicted"/>
<dbReference type="EMBL" id="JACONW010000002">
    <property type="protein sequence ID" value="MBC3948275.1"/>
    <property type="molecule type" value="Genomic_DNA"/>
</dbReference>
<keyword evidence="2" id="KW-0812">Transmembrane</keyword>
<keyword evidence="2" id="KW-1133">Transmembrane helix</keyword>
<sequence length="64" mass="7020">MVNFLLGWLVVSVFGTLLALRLIRNGRHRPARKTTKTETVVNADPGNNVILPPDDPGIHPRAGH</sequence>
<evidence type="ECO:0000313" key="4">
    <source>
        <dbReference type="Proteomes" id="UP000651852"/>
    </source>
</evidence>
<evidence type="ECO:0000256" key="1">
    <source>
        <dbReference type="SAM" id="MobiDB-lite"/>
    </source>
</evidence>
<keyword evidence="4" id="KW-1185">Reference proteome</keyword>
<dbReference type="RefSeq" id="WP_187520094.1">
    <property type="nucleotide sequence ID" value="NZ_JACONW010000002.1"/>
</dbReference>
<reference evidence="3 4" key="1">
    <citation type="submission" date="2020-08" db="EMBL/GenBank/DDBJ databases">
        <title>Putative novel bacterial strains isolated from necrotic wheat leaf tissues caused by Xanthomonas translucens.</title>
        <authorList>
            <person name="Tambong J.T."/>
        </authorList>
    </citation>
    <scope>NUCLEOTIDE SEQUENCE [LARGE SCALE GENOMIC DNA]</scope>
    <source>
        <strain evidence="3 4">DOAB 1069</strain>
    </source>
</reference>